<feature type="compositionally biased region" description="Low complexity" evidence="1">
    <location>
        <begin position="101"/>
        <end position="111"/>
    </location>
</feature>
<dbReference type="PROSITE" id="PS50222">
    <property type="entry name" value="EF_HAND_2"/>
    <property type="match status" value="2"/>
</dbReference>
<dbReference type="RefSeq" id="WP_071544901.1">
    <property type="nucleotide sequence ID" value="NZ_LKAQ01000004.1"/>
</dbReference>
<name>A0A1J5MU45_9BACT</name>
<dbReference type="SUPFAM" id="SSF47473">
    <property type="entry name" value="EF-hand"/>
    <property type="match status" value="1"/>
</dbReference>
<feature type="compositionally biased region" description="Acidic residues" evidence="1">
    <location>
        <begin position="112"/>
        <end position="125"/>
    </location>
</feature>
<accession>A0A1J5MU45</accession>
<dbReference type="AlphaFoldDB" id="A0A1J5MU45"/>
<dbReference type="InterPro" id="IPR011992">
    <property type="entry name" value="EF-hand-dom_pair"/>
</dbReference>
<feature type="compositionally biased region" description="Polar residues" evidence="1">
    <location>
        <begin position="1"/>
        <end position="12"/>
    </location>
</feature>
<dbReference type="Pfam" id="PF13499">
    <property type="entry name" value="EF-hand_7"/>
    <property type="match status" value="1"/>
</dbReference>
<organism evidence="3 4">
    <name type="scientific">Pseudodesulfovibrio hydrargyri</name>
    <dbReference type="NCBI Taxonomy" id="2125990"/>
    <lineage>
        <taxon>Bacteria</taxon>
        <taxon>Pseudomonadati</taxon>
        <taxon>Thermodesulfobacteriota</taxon>
        <taxon>Desulfovibrionia</taxon>
        <taxon>Desulfovibrionales</taxon>
        <taxon>Desulfovibrionaceae</taxon>
    </lineage>
</organism>
<dbReference type="InterPro" id="IPR002048">
    <property type="entry name" value="EF_hand_dom"/>
</dbReference>
<feature type="region of interest" description="Disordered" evidence="1">
    <location>
        <begin position="1"/>
        <end position="126"/>
    </location>
</feature>
<dbReference type="Gene3D" id="1.10.238.10">
    <property type="entry name" value="EF-hand"/>
    <property type="match status" value="1"/>
</dbReference>
<feature type="domain" description="EF-hand" evidence="2">
    <location>
        <begin position="57"/>
        <end position="86"/>
    </location>
</feature>
<protein>
    <submittedName>
        <fullName evidence="3">EF hand</fullName>
    </submittedName>
</protein>
<evidence type="ECO:0000259" key="2">
    <source>
        <dbReference type="PROSITE" id="PS50222"/>
    </source>
</evidence>
<evidence type="ECO:0000256" key="1">
    <source>
        <dbReference type="SAM" id="MobiDB-lite"/>
    </source>
</evidence>
<evidence type="ECO:0000313" key="3">
    <source>
        <dbReference type="EMBL" id="OIQ49380.1"/>
    </source>
</evidence>
<dbReference type="GO" id="GO:0005509">
    <property type="term" value="F:calcium ion binding"/>
    <property type="evidence" value="ECO:0007669"/>
    <property type="project" value="InterPro"/>
</dbReference>
<dbReference type="OrthoDB" id="5457030at2"/>
<gene>
    <name evidence="3" type="ORF">BerOc1_01305</name>
</gene>
<feature type="domain" description="EF-hand" evidence="2">
    <location>
        <begin position="109"/>
        <end position="144"/>
    </location>
</feature>
<proteinExistence type="predicted"/>
<dbReference type="EMBL" id="LKAQ01000004">
    <property type="protein sequence ID" value="OIQ49380.1"/>
    <property type="molecule type" value="Genomic_DNA"/>
</dbReference>
<evidence type="ECO:0000313" key="4">
    <source>
        <dbReference type="Proteomes" id="UP000181901"/>
    </source>
</evidence>
<sequence length="174" mass="18265">MSISAVNGSGSSFGLAEMMQARRQERPDPDEMAASIVEKDDQDGDGLLNLSETPLDQDRFDEIDADGDGFISAEELSADAQARTAETPTGTQGMAMGGASGSAQQSGSSSDESSEEDYDQYDLNEDGVVTLDELMQAFRQGDQSLQALFDGMDGGSPALNQRLASQAYKAGTGS</sequence>
<keyword evidence="4" id="KW-1185">Reference proteome</keyword>
<dbReference type="PROSITE" id="PS00018">
    <property type="entry name" value="EF_HAND_1"/>
    <property type="match status" value="2"/>
</dbReference>
<dbReference type="Proteomes" id="UP000181901">
    <property type="component" value="Unassembled WGS sequence"/>
</dbReference>
<dbReference type="InterPro" id="IPR018247">
    <property type="entry name" value="EF_Hand_1_Ca_BS"/>
</dbReference>
<comment type="caution">
    <text evidence="3">The sequence shown here is derived from an EMBL/GenBank/DDBJ whole genome shotgun (WGS) entry which is preliminary data.</text>
</comment>
<reference evidence="3 4" key="1">
    <citation type="submission" date="2015-09" db="EMBL/GenBank/DDBJ databases">
        <title>Genome of Desulfovibrio dechloracetivorans BerOc1, a mercury methylating strain isolated from highly hydrocarbons and metals contaminated coastal sediments.</title>
        <authorList>
            <person name="Goni Urriza M."/>
            <person name="Gassie C."/>
            <person name="Bouchez O."/>
            <person name="Klopp C."/>
            <person name="Ranchou-Peyruse A."/>
            <person name="Remy G."/>
        </authorList>
    </citation>
    <scope>NUCLEOTIDE SEQUENCE [LARGE SCALE GENOMIC DNA]</scope>
    <source>
        <strain evidence="3 4">BerOc1</strain>
    </source>
</reference>
<feature type="compositionally biased region" description="Basic and acidic residues" evidence="1">
    <location>
        <begin position="20"/>
        <end position="29"/>
    </location>
</feature>